<evidence type="ECO:0000313" key="7">
    <source>
        <dbReference type="Proteomes" id="UP000274922"/>
    </source>
</evidence>
<feature type="signal peptide" evidence="3">
    <location>
        <begin position="1"/>
        <end position="25"/>
    </location>
</feature>
<keyword evidence="7" id="KW-1185">Reference proteome</keyword>
<dbReference type="Proteomes" id="UP000268535">
    <property type="component" value="Unassembled WGS sequence"/>
</dbReference>
<dbReference type="Proteomes" id="UP000274922">
    <property type="component" value="Unassembled WGS sequence"/>
</dbReference>
<feature type="transmembrane region" description="Helical" evidence="2">
    <location>
        <begin position="361"/>
        <end position="385"/>
    </location>
</feature>
<keyword evidence="3" id="KW-0732">Signal</keyword>
<evidence type="ECO:0000256" key="2">
    <source>
        <dbReference type="SAM" id="Phobius"/>
    </source>
</evidence>
<evidence type="ECO:0000313" key="5">
    <source>
        <dbReference type="EMBL" id="RKP02030.1"/>
    </source>
</evidence>
<feature type="chain" id="PRO_5036356804" evidence="3">
    <location>
        <begin position="26"/>
        <end position="400"/>
    </location>
</feature>
<dbReference type="EMBL" id="ML014154">
    <property type="protein sequence ID" value="RKP02030.1"/>
    <property type="molecule type" value="Genomic_DNA"/>
</dbReference>
<proteinExistence type="predicted"/>
<keyword evidence="2" id="KW-0472">Membrane</keyword>
<evidence type="ECO:0000256" key="1">
    <source>
        <dbReference type="SAM" id="MobiDB-lite"/>
    </source>
</evidence>
<protein>
    <submittedName>
        <fullName evidence="4">Uncharacterized protein</fullName>
    </submittedName>
</protein>
<reference evidence="4" key="3">
    <citation type="submission" date="2018-08" db="EMBL/GenBank/DDBJ databases">
        <title>Leveraging single-cell genomics to expand the Fungal Tree of Life.</title>
        <authorList>
            <consortium name="DOE Joint Genome Institute"/>
            <person name="Ahrendt S.R."/>
            <person name="Quandt C.A."/>
            <person name="Ciobanu D."/>
            <person name="Clum A."/>
            <person name="Salamov A."/>
            <person name="Andreopoulos B."/>
            <person name="Cheng J.-F."/>
            <person name="Woyke T."/>
            <person name="Pelin A."/>
            <person name="Henrissat B."/>
            <person name="Reynolds N."/>
            <person name="Benny G.L."/>
            <person name="Smith M.E."/>
            <person name="James T.Y."/>
            <person name="Grigoriev I.V."/>
        </authorList>
    </citation>
    <scope>NUCLEOTIDE SEQUENCE</scope>
    <source>
        <strain evidence="4">ATCC 52028</strain>
    </source>
</reference>
<name>A0A4P9WWT1_9FUNG</name>
<accession>A0A4P9WWT1</accession>
<keyword evidence="2" id="KW-0812">Transmembrane</keyword>
<reference evidence="6 7" key="1">
    <citation type="journal article" date="2018" name="Nat. Microbiol.">
        <title>Leveraging single-cell genomics to expand the fungal tree of life.</title>
        <authorList>
            <person name="Ahrendt S.R."/>
            <person name="Quandt C.A."/>
            <person name="Ciobanu D."/>
            <person name="Clum A."/>
            <person name="Salamov A."/>
            <person name="Andreopoulos B."/>
            <person name="Cheng J.F."/>
            <person name="Woyke T."/>
            <person name="Pelin A."/>
            <person name="Henrissat B."/>
            <person name="Reynolds N.K."/>
            <person name="Benny G.L."/>
            <person name="Smith M.E."/>
            <person name="James T.Y."/>
            <person name="Grigoriev I.V."/>
        </authorList>
    </citation>
    <scope>NUCLEOTIDE SEQUENCE [LARGE SCALE GENOMIC DNA]</scope>
    <source>
        <strain evidence="6 7">ATCC 52028</strain>
    </source>
</reference>
<gene>
    <name evidence="4" type="ORF">CAUPRSCDRAFT_11544</name>
    <name evidence="5" type="ORF">CXG81DRAFT_18265</name>
</gene>
<dbReference type="EMBL" id="ML009640">
    <property type="protein sequence ID" value="RKO96763.1"/>
    <property type="molecule type" value="Genomic_DNA"/>
</dbReference>
<feature type="region of interest" description="Disordered" evidence="1">
    <location>
        <begin position="144"/>
        <end position="166"/>
    </location>
</feature>
<evidence type="ECO:0000313" key="4">
    <source>
        <dbReference type="EMBL" id="RKO96763.1"/>
    </source>
</evidence>
<evidence type="ECO:0000313" key="6">
    <source>
        <dbReference type="Proteomes" id="UP000268535"/>
    </source>
</evidence>
<organism evidence="4 6">
    <name type="scientific">Caulochytrium protostelioides</name>
    <dbReference type="NCBI Taxonomy" id="1555241"/>
    <lineage>
        <taxon>Eukaryota</taxon>
        <taxon>Fungi</taxon>
        <taxon>Fungi incertae sedis</taxon>
        <taxon>Chytridiomycota</taxon>
        <taxon>Chytridiomycota incertae sedis</taxon>
        <taxon>Chytridiomycetes</taxon>
        <taxon>Caulochytriales</taxon>
        <taxon>Caulochytriaceae</taxon>
        <taxon>Caulochytrium</taxon>
    </lineage>
</organism>
<sequence>MQLSSFCHKWHGLAVLVALVSLGAPASILVSAEHIPSELKDAGYYEVHTMMGKQLRADTADYFTALAPDQAEAILEVVGTPQMSMLLGKTMLHIAQQSADSGIDRVALVSPAIRDALTEHVAISMNGEAYRFVRDTLHSRPAFPNADNTAMAHRASGSMGSGTRRRYRRTAGSPTLRPEVFGAVTQSFLENVKGGMSPQDLAVTWTALHDAPTNHVFELSNNRSPAMAQDYTHSGRLVRREIPYVSKVYNYFFGGKQSEVPDGLTASDVVDKTDAATATAATTDAKAAAVDAKQSLTSTIKDKANRVITSMTGADVTPAGAGTGAKDVTTAASAATAGDAAKTWTRNPIFKFKQAEGLTQVLIVVGAVALIGLVIFIILLVAGVFDGKKQQPAVRYHHSH</sequence>
<evidence type="ECO:0000256" key="3">
    <source>
        <dbReference type="SAM" id="SignalP"/>
    </source>
</evidence>
<dbReference type="AlphaFoldDB" id="A0A4P9WWT1"/>
<reference evidence="5" key="2">
    <citation type="submission" date="2018-04" db="EMBL/GenBank/DDBJ databases">
        <title>Leveraging single-cell genomics to expand the Fungal Tree of Life.</title>
        <authorList>
            <consortium name="DOE Joint Genome Institute"/>
            <person name="Ahrendt S.R."/>
            <person name="Quandt C.A."/>
            <person name="Ciobanu D."/>
            <person name="Clum A."/>
            <person name="Salamov A."/>
            <person name="Andreopoulos B."/>
            <person name="Cheng J.-F."/>
            <person name="Woyke T."/>
            <person name="Pelin A."/>
            <person name="Henrissat B."/>
            <person name="Benny G.L."/>
            <person name="Smith M.E."/>
            <person name="James T.Y."/>
            <person name="Grigoriev I.V."/>
        </authorList>
    </citation>
    <scope>NUCLEOTIDE SEQUENCE</scope>
    <source>
        <strain evidence="5">ATCC 52028</strain>
    </source>
</reference>
<keyword evidence="2" id="KW-1133">Transmembrane helix</keyword>